<dbReference type="AlphaFoldDB" id="A0A919CU76"/>
<reference evidence="3" key="2">
    <citation type="submission" date="2020-09" db="EMBL/GenBank/DDBJ databases">
        <authorList>
            <person name="Sun Q."/>
            <person name="Ohkuma M."/>
        </authorList>
    </citation>
    <scope>NUCLEOTIDE SEQUENCE</scope>
    <source>
        <strain evidence="3">JCM 4654</strain>
    </source>
</reference>
<evidence type="ECO:0000313" key="3">
    <source>
        <dbReference type="EMBL" id="GHD86803.1"/>
    </source>
</evidence>
<comment type="caution">
    <text evidence="3">The sequence shown here is derived from an EMBL/GenBank/DDBJ whole genome shotgun (WGS) entry which is preliminary data.</text>
</comment>
<keyword evidence="4" id="KW-1185">Reference proteome</keyword>
<sequence>MDDSRCTDGFSAPIEDRYFEDYRAGATYEYGSVTVTEEEIIRFASQYDPQSLHADPVAAKQGPFGGLVASGWHTAALMMQLFAKHYLSTVASLGSPGVDELRWLKPVRPGDRLRLRLHTLDTRLSRSDRRRGVVRTRAELLDQDDEPVLRVTVVNLLRTRDGA</sequence>
<organism evidence="3 4">
    <name type="scientific">Streptomyces naganishii JCM 4654</name>
    <dbReference type="NCBI Taxonomy" id="1306179"/>
    <lineage>
        <taxon>Bacteria</taxon>
        <taxon>Bacillati</taxon>
        <taxon>Actinomycetota</taxon>
        <taxon>Actinomycetes</taxon>
        <taxon>Kitasatosporales</taxon>
        <taxon>Streptomycetaceae</taxon>
        <taxon>Streptomyces</taxon>
    </lineage>
</organism>
<reference evidence="3" key="1">
    <citation type="journal article" date="2014" name="Int. J. Syst. Evol. Microbiol.">
        <title>Complete genome sequence of Corynebacterium casei LMG S-19264T (=DSM 44701T), isolated from a smear-ripened cheese.</title>
        <authorList>
            <consortium name="US DOE Joint Genome Institute (JGI-PGF)"/>
            <person name="Walter F."/>
            <person name="Albersmeier A."/>
            <person name="Kalinowski J."/>
            <person name="Ruckert C."/>
        </authorList>
    </citation>
    <scope>NUCLEOTIDE SEQUENCE</scope>
    <source>
        <strain evidence="3">JCM 4654</strain>
    </source>
</reference>
<protein>
    <recommendedName>
        <fullName evidence="2">MaoC-like domain-containing protein</fullName>
    </recommendedName>
</protein>
<dbReference type="PANTHER" id="PTHR43664:SF1">
    <property type="entry name" value="BETA-METHYLMALYL-COA DEHYDRATASE"/>
    <property type="match status" value="1"/>
</dbReference>
<gene>
    <name evidence="3" type="ORF">GCM10010508_16060</name>
</gene>
<feature type="domain" description="MaoC-like" evidence="2">
    <location>
        <begin position="26"/>
        <end position="134"/>
    </location>
</feature>
<accession>A0A919CU76</accession>
<comment type="similarity">
    <text evidence="1">Belongs to the enoyl-CoA hydratase/isomerase family.</text>
</comment>
<dbReference type="RefSeq" id="WP_190177051.1">
    <property type="nucleotide sequence ID" value="NZ_BMVF01000004.1"/>
</dbReference>
<evidence type="ECO:0000313" key="4">
    <source>
        <dbReference type="Proteomes" id="UP000608955"/>
    </source>
</evidence>
<evidence type="ECO:0000259" key="2">
    <source>
        <dbReference type="Pfam" id="PF01575"/>
    </source>
</evidence>
<dbReference type="Gene3D" id="3.10.129.10">
    <property type="entry name" value="Hotdog Thioesterase"/>
    <property type="match status" value="1"/>
</dbReference>
<name>A0A919CU76_9ACTN</name>
<dbReference type="Pfam" id="PF01575">
    <property type="entry name" value="MaoC_dehydratas"/>
    <property type="match status" value="1"/>
</dbReference>
<dbReference type="InterPro" id="IPR029069">
    <property type="entry name" value="HotDog_dom_sf"/>
</dbReference>
<dbReference type="SUPFAM" id="SSF54637">
    <property type="entry name" value="Thioesterase/thiol ester dehydrase-isomerase"/>
    <property type="match status" value="1"/>
</dbReference>
<proteinExistence type="inferred from homology"/>
<dbReference type="CDD" id="cd03454">
    <property type="entry name" value="YdeM"/>
    <property type="match status" value="1"/>
</dbReference>
<dbReference type="InterPro" id="IPR052342">
    <property type="entry name" value="MCH/BMMD"/>
</dbReference>
<dbReference type="PANTHER" id="PTHR43664">
    <property type="entry name" value="MONOAMINE OXIDASE-RELATED"/>
    <property type="match status" value="1"/>
</dbReference>
<evidence type="ECO:0000256" key="1">
    <source>
        <dbReference type="ARBA" id="ARBA00005254"/>
    </source>
</evidence>
<dbReference type="InterPro" id="IPR002539">
    <property type="entry name" value="MaoC-like_dom"/>
</dbReference>
<dbReference type="Proteomes" id="UP000608955">
    <property type="component" value="Unassembled WGS sequence"/>
</dbReference>
<dbReference type="EMBL" id="BMVF01000004">
    <property type="protein sequence ID" value="GHD86803.1"/>
    <property type="molecule type" value="Genomic_DNA"/>
</dbReference>